<accession>A0A8K1FDT0</accession>
<dbReference type="InterPro" id="IPR000225">
    <property type="entry name" value="Armadillo"/>
</dbReference>
<dbReference type="InterPro" id="IPR011989">
    <property type="entry name" value="ARM-like"/>
</dbReference>
<keyword evidence="11" id="KW-1185">Reference proteome</keyword>
<comment type="subcellular location">
    <subcellularLocation>
        <location evidence="1">Vacuole membrane</location>
        <topology evidence="1">Lipid-anchor</topology>
    </subcellularLocation>
</comment>
<feature type="region of interest" description="Disordered" evidence="9">
    <location>
        <begin position="95"/>
        <end position="170"/>
    </location>
</feature>
<keyword evidence="5" id="KW-0472">Membrane</keyword>
<feature type="compositionally biased region" description="Polar residues" evidence="9">
    <location>
        <begin position="1535"/>
        <end position="1546"/>
    </location>
</feature>
<dbReference type="OrthoDB" id="7537227at2759"/>
<evidence type="ECO:0000256" key="1">
    <source>
        <dbReference type="ARBA" id="ARBA00004592"/>
    </source>
</evidence>
<feature type="region of interest" description="Disordered" evidence="9">
    <location>
        <begin position="1497"/>
        <end position="1605"/>
    </location>
</feature>
<dbReference type="SUPFAM" id="SSF48371">
    <property type="entry name" value="ARM repeat"/>
    <property type="match status" value="4"/>
</dbReference>
<organism evidence="10 11">
    <name type="scientific">Pythium oligandrum</name>
    <name type="common">Mycoparasitic fungus</name>
    <dbReference type="NCBI Taxonomy" id="41045"/>
    <lineage>
        <taxon>Eukaryota</taxon>
        <taxon>Sar</taxon>
        <taxon>Stramenopiles</taxon>
        <taxon>Oomycota</taxon>
        <taxon>Peronosporomycetes</taxon>
        <taxon>Pythiales</taxon>
        <taxon>Pythiaceae</taxon>
        <taxon>Pythium</taxon>
    </lineage>
</organism>
<dbReference type="InterPro" id="IPR045156">
    <property type="entry name" value="Vac8"/>
</dbReference>
<dbReference type="PANTHER" id="PTHR47249:SF1">
    <property type="entry name" value="VACUOLAR PROTEIN 8"/>
    <property type="match status" value="1"/>
</dbReference>
<dbReference type="EMBL" id="SPLM01000149">
    <property type="protein sequence ID" value="TMW55183.1"/>
    <property type="molecule type" value="Genomic_DNA"/>
</dbReference>
<feature type="compositionally biased region" description="Low complexity" evidence="9">
    <location>
        <begin position="101"/>
        <end position="114"/>
    </location>
</feature>
<feature type="compositionally biased region" description="Low complexity" evidence="9">
    <location>
        <begin position="1584"/>
        <end position="1594"/>
    </location>
</feature>
<evidence type="ECO:0000313" key="11">
    <source>
        <dbReference type="Proteomes" id="UP000794436"/>
    </source>
</evidence>
<evidence type="ECO:0000256" key="8">
    <source>
        <dbReference type="PROSITE-ProRule" id="PRU00259"/>
    </source>
</evidence>
<dbReference type="InterPro" id="IPR016024">
    <property type="entry name" value="ARM-type_fold"/>
</dbReference>
<dbReference type="SMART" id="SM00185">
    <property type="entry name" value="ARM"/>
    <property type="match status" value="15"/>
</dbReference>
<keyword evidence="4" id="KW-0677">Repeat</keyword>
<proteinExistence type="inferred from homology"/>
<dbReference type="PROSITE" id="PS50176">
    <property type="entry name" value="ARM_REPEAT"/>
    <property type="match status" value="1"/>
</dbReference>
<name>A0A8K1FDT0_PYTOL</name>
<dbReference type="Gene3D" id="1.25.10.10">
    <property type="entry name" value="Leucine-rich Repeat Variant"/>
    <property type="match status" value="5"/>
</dbReference>
<comment type="caution">
    <text evidence="10">The sequence shown here is derived from an EMBL/GenBank/DDBJ whole genome shotgun (WGS) entry which is preliminary data.</text>
</comment>
<protein>
    <recommendedName>
        <fullName evidence="7">Vacuolar protein 8</fullName>
    </recommendedName>
</protein>
<dbReference type="GO" id="GO:0005774">
    <property type="term" value="C:vacuolar membrane"/>
    <property type="evidence" value="ECO:0007669"/>
    <property type="project" value="UniProtKB-SubCell"/>
</dbReference>
<evidence type="ECO:0000256" key="5">
    <source>
        <dbReference type="ARBA" id="ARBA00023136"/>
    </source>
</evidence>
<gene>
    <name evidence="10" type="ORF">Poli38472_013945</name>
</gene>
<keyword evidence="3" id="KW-0926">Vacuole</keyword>
<comment type="similarity">
    <text evidence="2">Belongs to the beta-catenin family.</text>
</comment>
<reference evidence="10" key="1">
    <citation type="submission" date="2019-03" db="EMBL/GenBank/DDBJ databases">
        <title>Long read genome sequence of the mycoparasitic Pythium oligandrum ATCC 38472 isolated from sugarbeet rhizosphere.</title>
        <authorList>
            <person name="Gaulin E."/>
        </authorList>
    </citation>
    <scope>NUCLEOTIDE SEQUENCE</scope>
    <source>
        <strain evidence="10">ATCC 38472_TT</strain>
    </source>
</reference>
<evidence type="ECO:0000313" key="10">
    <source>
        <dbReference type="EMBL" id="TMW55183.1"/>
    </source>
</evidence>
<dbReference type="GO" id="GO:0043495">
    <property type="term" value="F:protein-membrane adaptor activity"/>
    <property type="evidence" value="ECO:0007669"/>
    <property type="project" value="InterPro"/>
</dbReference>
<evidence type="ECO:0000256" key="4">
    <source>
        <dbReference type="ARBA" id="ARBA00022737"/>
    </source>
</evidence>
<evidence type="ECO:0000256" key="3">
    <source>
        <dbReference type="ARBA" id="ARBA00022554"/>
    </source>
</evidence>
<evidence type="ECO:0000256" key="7">
    <source>
        <dbReference type="ARBA" id="ARBA00026209"/>
    </source>
</evidence>
<feature type="repeat" description="ARM" evidence="8">
    <location>
        <begin position="1080"/>
        <end position="1109"/>
    </location>
</feature>
<dbReference type="GO" id="GO:0071562">
    <property type="term" value="P:nucleus-vacuole junction assembly"/>
    <property type="evidence" value="ECO:0007669"/>
    <property type="project" value="InterPro"/>
</dbReference>
<feature type="compositionally biased region" description="Basic residues" evidence="9">
    <location>
        <begin position="1553"/>
        <end position="1562"/>
    </location>
</feature>
<dbReference type="Proteomes" id="UP000794436">
    <property type="component" value="Unassembled WGS sequence"/>
</dbReference>
<keyword evidence="6" id="KW-0449">Lipoprotein</keyword>
<evidence type="ECO:0000256" key="9">
    <source>
        <dbReference type="SAM" id="MobiDB-lite"/>
    </source>
</evidence>
<evidence type="ECO:0000256" key="2">
    <source>
        <dbReference type="ARBA" id="ARBA00005462"/>
    </source>
</evidence>
<sequence length="1605" mass="176098">MSHRLSQSARHTNDLLEELERDKELEVLREYLTRFDLFPRSRDPASAPIRFEDLKELVKHWKLHRQRNFWKNHATKEDLVRTLYRHINTKIIPQEIRDDGGNSNSAMASSGNTNPMGSSAVGIGSPSSGMGGVPIAPSAPPRKLSQPGPIDSPRSRSILAGKRLSTKGPKSEHIFGVYGGDLFSQRGDYEDGMIYLSRFRKPASLQPSNSMEGDSESNQDPALEQDDVVQEKLLGASLDGGSALSREFRLKQECAFSLYYFTTDIGNERRMVGEGCMLALGRLSMFDDIEAKRFCAAAMLNLTWEPSLCVKMIEEGALLALLELAKAQHEEIRRNTSHALCRISYERVGQLRLLQEGCVSAIISMLNVPDSDTKEACVRALINVASHSGSAVAESVVQTILKISAKKEQASIAFSAEAICNLSLLSGPRAKVVEEGILDNICELSQSVSDSTVKINVATALCNFSGISSNLEALSQVRVLECLEDLLKFENELVREMCSVTIANISSHTASMKNLVLSDAVVQMVELGHRGNQVIQENTALSLSNMAATTDSRPLLSRFGVVSLLMHFLDEASALTKQHAIVALCSLVSNPSTCSELMQNNIPGVLARLTSTTQDRVRELSGNALFNLSCDKSLHTFLLKDDVIKAIVRLCKHHQVNTNGELEVEEEVIVSANDKTVVTLQRSQECAIGCCYNLSFFEESRKTLTRVDIVKTLFGIFQRPMKIEEMTRQCAGIIANLTFDVESRPRMVEDGCVRLIRKLMNSSNKETLLCCSIACCNLAADGLEKTPVLSMLIDLSASPHRMITLNCAIAFSKLASNAAYRPMLTKCAELYPALTLMMRCGIEDIQIYSAVTLCNLAIERTQRSRHIWKEGTVPDFIVNSLLRINSDSTKEICARALFNLLTHDEHRMAHIKEGVLYALVKLARLESVEIRSLCVTALYNLSCDPVMIDTLMEINVAQVITKMCEIEFSNQEIHRRLAACLTNIAVKPGTEIRLVESGALLAVLVLAEHNDPPTMRYCSAVLCYLSSHRSNCEAMAASNLIEVITKVIASDDDQQNVFGLNALCNISAVPTLHDRIEESGVIPQVLRLLSVSDQEDIALASTKILYNLTFHPKFRALLLQKDLINVFMVLFSRSPVSIAVVDVCVQIISILCQDQPSWGDLVRNGAVKVLRLIAPHCQSHSSIAHAVYALSQLSRAENLGQVVMNDGAMDIVAAATSSELHPTKVPTDLADRCAIILRSLSICDECLQPLVEEPRLIAIIQSVTVEKVNETFKNCILALYNITSLKSPSLSLLVSAGIVRLLIRLANEGGSDLAPLSAISLAHIKHIQKDQDPPVTPDGGELQDSMEDGIVATLLPMIDLDPASIQKFDRMAMALPANPSPPRPAEWVFLLGTTEMRMSAQLSVSWTFQDSAIDDARFVPAEPKTFLNLLSSIIPPTGVGIQDKLYGSFQIMKVRHEKFRIKRVDPRFLQTITIADPGSTSISELISAALVEDDMDRSVASRSESGDVAASDHGSDAGGEEIRSASPTKKKSAVKTMSRSGSNRNMNDPLFRRGSKSSHKGSAKGSVTQETKMSKRESHRKSHFGSTSSASSSVDSERGVVLPRI</sequence>
<evidence type="ECO:0000256" key="6">
    <source>
        <dbReference type="ARBA" id="ARBA00023288"/>
    </source>
</evidence>
<dbReference type="PANTHER" id="PTHR47249">
    <property type="entry name" value="VACUOLAR PROTEIN 8"/>
    <property type="match status" value="1"/>
</dbReference>